<organism evidence="2 3">
    <name type="scientific">Argiope bruennichi</name>
    <name type="common">Wasp spider</name>
    <name type="synonym">Aranea bruennichi</name>
    <dbReference type="NCBI Taxonomy" id="94029"/>
    <lineage>
        <taxon>Eukaryota</taxon>
        <taxon>Metazoa</taxon>
        <taxon>Ecdysozoa</taxon>
        <taxon>Arthropoda</taxon>
        <taxon>Chelicerata</taxon>
        <taxon>Arachnida</taxon>
        <taxon>Araneae</taxon>
        <taxon>Araneomorphae</taxon>
        <taxon>Entelegynae</taxon>
        <taxon>Araneoidea</taxon>
        <taxon>Araneidae</taxon>
        <taxon>Argiope</taxon>
    </lineage>
</organism>
<evidence type="ECO:0000256" key="1">
    <source>
        <dbReference type="SAM" id="MobiDB-lite"/>
    </source>
</evidence>
<feature type="compositionally biased region" description="Acidic residues" evidence="1">
    <location>
        <begin position="216"/>
        <end position="227"/>
    </location>
</feature>
<feature type="region of interest" description="Disordered" evidence="1">
    <location>
        <begin position="206"/>
        <end position="252"/>
    </location>
</feature>
<dbReference type="AlphaFoldDB" id="A0A8T0EJH5"/>
<keyword evidence="3" id="KW-1185">Reference proteome</keyword>
<comment type="caution">
    <text evidence="2">The sequence shown here is derived from an EMBL/GenBank/DDBJ whole genome shotgun (WGS) entry which is preliminary data.</text>
</comment>
<sequence>MLKAALTTSRVTQARDFKIRQEQLHHRIPFQNFISLLNSEISPLIVSEISLKVRKISLDPVFIYPTQLGSAMASGKKRETASEKRREFTSTKRRLPKENWKIHDHYDRRMNYGNILTRSQTPFNRIKNTNSDMDFFADGVLHHPSTKPHLMVSMVGENGAIPRTIVTRSAAKQLQLDKKLLQALKEYKKLSKTDPLIKELKEYQKENPNLLNPEGAVEEVMESEEQSSAEQKASSGYESTTGGETTDSESSA</sequence>
<dbReference type="Proteomes" id="UP000807504">
    <property type="component" value="Unassembled WGS sequence"/>
</dbReference>
<proteinExistence type="predicted"/>
<feature type="compositionally biased region" description="Low complexity" evidence="1">
    <location>
        <begin position="228"/>
        <end position="252"/>
    </location>
</feature>
<evidence type="ECO:0000313" key="3">
    <source>
        <dbReference type="Proteomes" id="UP000807504"/>
    </source>
</evidence>
<evidence type="ECO:0000313" key="2">
    <source>
        <dbReference type="EMBL" id="KAF8772025.1"/>
    </source>
</evidence>
<dbReference type="EMBL" id="JABXBU010002228">
    <property type="protein sequence ID" value="KAF8772025.1"/>
    <property type="molecule type" value="Genomic_DNA"/>
</dbReference>
<reference evidence="2" key="2">
    <citation type="submission" date="2020-06" db="EMBL/GenBank/DDBJ databases">
        <authorList>
            <person name="Sheffer M."/>
        </authorList>
    </citation>
    <scope>NUCLEOTIDE SEQUENCE</scope>
</reference>
<protein>
    <submittedName>
        <fullName evidence="2">Uncharacterized protein</fullName>
    </submittedName>
</protein>
<name>A0A8T0EJH5_ARGBR</name>
<accession>A0A8T0EJH5</accession>
<reference evidence="2" key="1">
    <citation type="journal article" date="2020" name="bioRxiv">
        <title>Chromosome-level reference genome of the European wasp spider Argiope bruennichi: a resource for studies on range expansion and evolutionary adaptation.</title>
        <authorList>
            <person name="Sheffer M.M."/>
            <person name="Hoppe A."/>
            <person name="Krehenwinkel H."/>
            <person name="Uhl G."/>
            <person name="Kuss A.W."/>
            <person name="Jensen L."/>
            <person name="Jensen C."/>
            <person name="Gillespie R.G."/>
            <person name="Hoff K.J."/>
            <person name="Prost S."/>
        </authorList>
    </citation>
    <scope>NUCLEOTIDE SEQUENCE</scope>
</reference>
<gene>
    <name evidence="2" type="ORF">HNY73_019373</name>
</gene>